<gene>
    <name evidence="11 14" type="primary">hisI</name>
    <name evidence="14" type="ORF">HTY61_06210</name>
</gene>
<dbReference type="Gene3D" id="3.10.20.810">
    <property type="entry name" value="Phosphoribosyl-AMP cyclohydrolase"/>
    <property type="match status" value="1"/>
</dbReference>
<keyword evidence="8 11" id="KW-0028">Amino-acid biosynthesis</keyword>
<comment type="pathway">
    <text evidence="3 11">Amino-acid biosynthesis; L-histidine biosynthesis; L-histidine from 5-phospho-alpha-D-ribose 1-diphosphate: step 3/9.</text>
</comment>
<comment type="catalytic activity">
    <reaction evidence="2">
        <text>1-(5-phospho-beta-D-ribosyl)-ATP + H2O = 1-(5-phospho-beta-D-ribosyl)-5'-AMP + diphosphate + H(+)</text>
        <dbReference type="Rhea" id="RHEA:22828"/>
        <dbReference type="ChEBI" id="CHEBI:15377"/>
        <dbReference type="ChEBI" id="CHEBI:15378"/>
        <dbReference type="ChEBI" id="CHEBI:33019"/>
        <dbReference type="ChEBI" id="CHEBI:59457"/>
        <dbReference type="ChEBI" id="CHEBI:73183"/>
        <dbReference type="EC" id="3.6.1.31"/>
    </reaction>
</comment>
<name>A0A6N1VG07_9HYPH</name>
<keyword evidence="15" id="KW-1185">Reference proteome</keyword>
<dbReference type="InterPro" id="IPR038019">
    <property type="entry name" value="PRib_AMP_CycHydrolase_sf"/>
</dbReference>
<dbReference type="GO" id="GO:0004636">
    <property type="term" value="F:phosphoribosyl-ATP diphosphatase activity"/>
    <property type="evidence" value="ECO:0007669"/>
    <property type="project" value="UniProtKB-EC"/>
</dbReference>
<evidence type="ECO:0000256" key="11">
    <source>
        <dbReference type="HAMAP-Rule" id="MF_01021"/>
    </source>
</evidence>
<dbReference type="PANTHER" id="PTHR42945">
    <property type="entry name" value="HISTIDINE BIOSYNTHESIS BIFUNCTIONAL PROTEIN"/>
    <property type="match status" value="1"/>
</dbReference>
<dbReference type="UniPathway" id="UPA00031">
    <property type="reaction ID" value="UER00008"/>
</dbReference>
<feature type="domain" description="Phosphoribosyl-AMP cyclohydrolase" evidence="13">
    <location>
        <begin position="48"/>
        <end position="123"/>
    </location>
</feature>
<keyword evidence="11" id="KW-0460">Magnesium</keyword>
<feature type="binding site" evidence="11">
    <location>
        <position position="99"/>
    </location>
    <ligand>
        <name>Mg(2+)</name>
        <dbReference type="ChEBI" id="CHEBI:18420"/>
    </ligand>
</feature>
<feature type="compositionally biased region" description="Basic and acidic residues" evidence="12">
    <location>
        <begin position="133"/>
        <end position="145"/>
    </location>
</feature>
<dbReference type="AlphaFoldDB" id="A0A6N1VG07"/>
<evidence type="ECO:0000259" key="13">
    <source>
        <dbReference type="Pfam" id="PF01502"/>
    </source>
</evidence>
<evidence type="ECO:0000256" key="10">
    <source>
        <dbReference type="ARBA" id="ARBA00023102"/>
    </source>
</evidence>
<evidence type="ECO:0000256" key="6">
    <source>
        <dbReference type="ARBA" id="ARBA00008299"/>
    </source>
</evidence>
<evidence type="ECO:0000256" key="2">
    <source>
        <dbReference type="ARBA" id="ARBA00001460"/>
    </source>
</evidence>
<evidence type="ECO:0000256" key="7">
    <source>
        <dbReference type="ARBA" id="ARBA00022490"/>
    </source>
</evidence>
<dbReference type="GO" id="GO:0000105">
    <property type="term" value="P:L-histidine biosynthetic process"/>
    <property type="evidence" value="ECO:0007669"/>
    <property type="project" value="UniProtKB-UniRule"/>
</dbReference>
<keyword evidence="11" id="KW-0479">Metal-binding</keyword>
<evidence type="ECO:0000256" key="3">
    <source>
        <dbReference type="ARBA" id="ARBA00005169"/>
    </source>
</evidence>
<dbReference type="GO" id="GO:0004635">
    <property type="term" value="F:phosphoribosyl-AMP cyclohydrolase activity"/>
    <property type="evidence" value="ECO:0007669"/>
    <property type="project" value="UniProtKB-UniRule"/>
</dbReference>
<dbReference type="GO" id="GO:0000287">
    <property type="term" value="F:magnesium ion binding"/>
    <property type="evidence" value="ECO:0007669"/>
    <property type="project" value="UniProtKB-UniRule"/>
</dbReference>
<comment type="similarity">
    <text evidence="5">In the C-terminal section; belongs to the PRA-PH family.</text>
</comment>
<feature type="binding site" evidence="11">
    <location>
        <position position="95"/>
    </location>
    <ligand>
        <name>Mg(2+)</name>
        <dbReference type="ChEBI" id="CHEBI:18420"/>
    </ligand>
</feature>
<dbReference type="RefSeq" id="WP_175275975.1">
    <property type="nucleotide sequence ID" value="NZ_CP054836.1"/>
</dbReference>
<keyword evidence="7 11" id="KW-0963">Cytoplasm</keyword>
<evidence type="ECO:0000313" key="14">
    <source>
        <dbReference type="EMBL" id="QKV18079.1"/>
    </source>
</evidence>
<evidence type="ECO:0000256" key="9">
    <source>
        <dbReference type="ARBA" id="ARBA00022801"/>
    </source>
</evidence>
<dbReference type="Gene3D" id="4.10.80.70">
    <property type="match status" value="1"/>
</dbReference>
<feature type="binding site" evidence="11">
    <location>
        <position position="96"/>
    </location>
    <ligand>
        <name>Zn(2+)</name>
        <dbReference type="ChEBI" id="CHEBI:29105"/>
        <note>ligand shared between dimeric partners</note>
    </ligand>
</feature>
<dbReference type="GO" id="GO:0005737">
    <property type="term" value="C:cytoplasm"/>
    <property type="evidence" value="ECO:0007669"/>
    <property type="project" value="UniProtKB-SubCell"/>
</dbReference>
<comment type="similarity">
    <text evidence="6">In the N-terminal section; belongs to the PRA-CH family.</text>
</comment>
<comment type="cofactor">
    <cofactor evidence="11">
        <name>Zn(2+)</name>
        <dbReference type="ChEBI" id="CHEBI:29105"/>
    </cofactor>
    <text evidence="11">Binds 1 zinc ion per subunit.</text>
</comment>
<keyword evidence="11" id="KW-0862">Zinc</keyword>
<feature type="binding site" evidence="11">
    <location>
        <position position="121"/>
    </location>
    <ligand>
        <name>Zn(2+)</name>
        <dbReference type="ChEBI" id="CHEBI:29105"/>
        <note>ligand shared between dimeric partners</note>
    </ligand>
</feature>
<reference evidence="14 15" key="1">
    <citation type="submission" date="2020-06" db="EMBL/GenBank/DDBJ databases">
        <title>Oricola thermophila sp. nov. isolated from a tidal sediments.</title>
        <authorList>
            <person name="Kwon K.K."/>
            <person name="Yang S.-H."/>
            <person name="Park M.-J."/>
        </authorList>
    </citation>
    <scope>NUCLEOTIDE SEQUENCE [LARGE SCALE GENOMIC DNA]</scope>
    <source>
        <strain evidence="14 15">MEBiC13590</strain>
    </source>
</reference>
<comment type="subunit">
    <text evidence="11">Homodimer.</text>
</comment>
<proteinExistence type="inferred from homology"/>
<dbReference type="EMBL" id="CP054836">
    <property type="protein sequence ID" value="QKV18079.1"/>
    <property type="molecule type" value="Genomic_DNA"/>
</dbReference>
<organism evidence="14 15">
    <name type="scientific">Oricola thermophila</name>
    <dbReference type="NCBI Taxonomy" id="2742145"/>
    <lineage>
        <taxon>Bacteria</taxon>
        <taxon>Pseudomonadati</taxon>
        <taxon>Pseudomonadota</taxon>
        <taxon>Alphaproteobacteria</taxon>
        <taxon>Hyphomicrobiales</taxon>
        <taxon>Ahrensiaceae</taxon>
        <taxon>Oricola</taxon>
    </lineage>
</organism>
<dbReference type="NCBIfam" id="NF000768">
    <property type="entry name" value="PRK00051.1"/>
    <property type="match status" value="1"/>
</dbReference>
<dbReference type="GO" id="GO:0008270">
    <property type="term" value="F:zinc ion binding"/>
    <property type="evidence" value="ECO:0007669"/>
    <property type="project" value="UniProtKB-UniRule"/>
</dbReference>
<dbReference type="HAMAP" id="MF_01021">
    <property type="entry name" value="HisI"/>
    <property type="match status" value="1"/>
</dbReference>
<keyword evidence="10 11" id="KW-0368">Histidine biosynthesis</keyword>
<dbReference type="EC" id="3.5.4.19" evidence="11"/>
<dbReference type="Pfam" id="PF01502">
    <property type="entry name" value="PRA-CH"/>
    <property type="match status" value="1"/>
</dbReference>
<dbReference type="FunFam" id="3.10.20.810:FF:000001">
    <property type="entry name" value="Histidine biosynthesis bifunctional protein HisIE"/>
    <property type="match status" value="1"/>
</dbReference>
<comment type="catalytic activity">
    <reaction evidence="1 11">
        <text>1-(5-phospho-beta-D-ribosyl)-5'-AMP + H2O = 1-(5-phospho-beta-D-ribosyl)-5-[(5-phospho-beta-D-ribosylamino)methylideneamino]imidazole-4-carboxamide</text>
        <dbReference type="Rhea" id="RHEA:20049"/>
        <dbReference type="ChEBI" id="CHEBI:15377"/>
        <dbReference type="ChEBI" id="CHEBI:58435"/>
        <dbReference type="ChEBI" id="CHEBI:59457"/>
        <dbReference type="EC" id="3.5.4.19"/>
    </reaction>
</comment>
<feature type="region of interest" description="Disordered" evidence="12">
    <location>
        <begin position="1"/>
        <end position="22"/>
    </location>
</feature>
<comment type="cofactor">
    <cofactor evidence="11">
        <name>Mg(2+)</name>
        <dbReference type="ChEBI" id="CHEBI:18420"/>
    </cofactor>
    <text evidence="11">Binds 1 Mg(2+) ion per subunit.</text>
</comment>
<evidence type="ECO:0000256" key="12">
    <source>
        <dbReference type="SAM" id="MobiDB-lite"/>
    </source>
</evidence>
<dbReference type="SUPFAM" id="SSF141734">
    <property type="entry name" value="HisI-like"/>
    <property type="match status" value="1"/>
</dbReference>
<comment type="pathway">
    <text evidence="4">Amino-acid biosynthesis; L-histidine biosynthesis; L-histidine from 5-phospho-alpha-D-ribose 1-diphosphate: step 2/9.</text>
</comment>
<evidence type="ECO:0000313" key="15">
    <source>
        <dbReference type="Proteomes" id="UP000509367"/>
    </source>
</evidence>
<sequence length="156" mass="17064">MTISSDMPFPAPGPKAELETGDVLSPRFGPDGLITAVTVDAEDNTVLMVAHMNSEALRLTVETGIAHYWSRSRQAIWKKGETSGNMQSVRELRIDCDQDCVLLKVTTAGDGANCHTGRRSCFYRAVTKGVDGRPRLETDKSDQPRFDPNTVYGSDS</sequence>
<dbReference type="KEGG" id="orm:HTY61_06210"/>
<evidence type="ECO:0000256" key="5">
    <source>
        <dbReference type="ARBA" id="ARBA00007731"/>
    </source>
</evidence>
<comment type="similarity">
    <text evidence="11">Belongs to the PRA-CH family.</text>
</comment>
<keyword evidence="9 11" id="KW-0378">Hydrolase</keyword>
<feature type="binding site" evidence="11">
    <location>
        <position position="97"/>
    </location>
    <ligand>
        <name>Mg(2+)</name>
        <dbReference type="ChEBI" id="CHEBI:18420"/>
    </ligand>
</feature>
<feature type="region of interest" description="Disordered" evidence="12">
    <location>
        <begin position="133"/>
        <end position="156"/>
    </location>
</feature>
<dbReference type="PANTHER" id="PTHR42945:SF1">
    <property type="entry name" value="HISTIDINE BIOSYNTHESIS BIFUNCTIONAL PROTEIN HIS7"/>
    <property type="match status" value="1"/>
</dbReference>
<evidence type="ECO:0000256" key="1">
    <source>
        <dbReference type="ARBA" id="ARBA00000024"/>
    </source>
</evidence>
<evidence type="ECO:0000256" key="4">
    <source>
        <dbReference type="ARBA" id="ARBA00005204"/>
    </source>
</evidence>
<feature type="binding site" evidence="11">
    <location>
        <position position="114"/>
    </location>
    <ligand>
        <name>Zn(2+)</name>
        <dbReference type="ChEBI" id="CHEBI:29105"/>
        <note>ligand shared between dimeric partners</note>
    </ligand>
</feature>
<comment type="function">
    <text evidence="11">Catalyzes the hydrolysis of the adenine ring of phosphoribosyl-AMP.</text>
</comment>
<dbReference type="InterPro" id="IPR026660">
    <property type="entry name" value="PRA-CH"/>
</dbReference>
<accession>A0A6N1VG07</accession>
<dbReference type="Proteomes" id="UP000509367">
    <property type="component" value="Chromosome"/>
</dbReference>
<dbReference type="InterPro" id="IPR002496">
    <property type="entry name" value="PRib_AMP_CycHydrolase_dom"/>
</dbReference>
<evidence type="ECO:0000256" key="8">
    <source>
        <dbReference type="ARBA" id="ARBA00022605"/>
    </source>
</evidence>
<protein>
    <recommendedName>
        <fullName evidence="11">Phosphoribosyl-AMP cyclohydrolase</fullName>
        <shortName evidence="11">PRA-CH</shortName>
        <ecNumber evidence="11">3.5.4.19</ecNumber>
    </recommendedName>
</protein>
<comment type="subcellular location">
    <subcellularLocation>
        <location evidence="11">Cytoplasm</location>
    </subcellularLocation>
</comment>